<dbReference type="AlphaFoldDB" id="A0A1V0U9E2"/>
<name>A0A1V0U9E2_STRVN</name>
<reference evidence="1 2" key="1">
    <citation type="submission" date="2017-03" db="EMBL/GenBank/DDBJ databases">
        <title>Complete Genome Sequence of a natural compounds producer, Streptomyces violaceus S21.</title>
        <authorList>
            <person name="Zhong C."/>
            <person name="Zhao Z."/>
            <person name="Fu J."/>
            <person name="Zong G."/>
            <person name="Qin R."/>
            <person name="Cao G."/>
        </authorList>
    </citation>
    <scope>NUCLEOTIDE SEQUENCE [LARGE SCALE GENOMIC DNA]</scope>
    <source>
        <strain evidence="1 2">S21</strain>
    </source>
</reference>
<dbReference type="RefSeq" id="WP_030295581.1">
    <property type="nucleotide sequence ID" value="NZ_CP020570.1"/>
</dbReference>
<proteinExistence type="predicted"/>
<dbReference type="EMBL" id="CP020570">
    <property type="protein sequence ID" value="ARF61618.1"/>
    <property type="molecule type" value="Genomic_DNA"/>
</dbReference>
<gene>
    <name evidence="1" type="ORF">B1H20_09545</name>
</gene>
<dbReference type="STRING" id="1935.B1H20_09545"/>
<organism evidence="1 2">
    <name type="scientific">Streptomyces violaceoruber</name>
    <dbReference type="NCBI Taxonomy" id="1935"/>
    <lineage>
        <taxon>Bacteria</taxon>
        <taxon>Bacillati</taxon>
        <taxon>Actinomycetota</taxon>
        <taxon>Actinomycetes</taxon>
        <taxon>Kitasatosporales</taxon>
        <taxon>Streptomycetaceae</taxon>
        <taxon>Streptomyces</taxon>
        <taxon>Streptomyces violaceoruber group</taxon>
    </lineage>
</organism>
<accession>A0A1V0U9E2</accession>
<dbReference type="OrthoDB" id="4254043at2"/>
<dbReference type="Proteomes" id="UP000192445">
    <property type="component" value="Chromosome"/>
</dbReference>
<evidence type="ECO:0000313" key="2">
    <source>
        <dbReference type="Proteomes" id="UP000192445"/>
    </source>
</evidence>
<protein>
    <submittedName>
        <fullName evidence="1">Uncharacterized protein</fullName>
    </submittedName>
</protein>
<sequence>MSDARLVGTWTTELEDDGKSVFGLASFTGDGGVTCYQVNAKNIGLGNWESTGKDSFHYNFHILAVNPQGEHVGEAHVFVTGEFVSDDRWEGTGGANFYSPSGDLLRGHEGSRVTARKFGIDK</sequence>
<dbReference type="KEGG" id="svu:B1H20_09545"/>
<evidence type="ECO:0000313" key="1">
    <source>
        <dbReference type="EMBL" id="ARF61618.1"/>
    </source>
</evidence>